<protein>
    <submittedName>
        <fullName evidence="2">Uncharacterized protein</fullName>
    </submittedName>
</protein>
<evidence type="ECO:0000313" key="2">
    <source>
        <dbReference type="EMBL" id="KAJ1367354.1"/>
    </source>
</evidence>
<keyword evidence="3" id="KW-1185">Reference proteome</keyword>
<reference evidence="2" key="1">
    <citation type="submission" date="2021-06" db="EMBL/GenBank/DDBJ databases">
        <title>Parelaphostrongylus tenuis whole genome reference sequence.</title>
        <authorList>
            <person name="Garwood T.J."/>
            <person name="Larsen P.A."/>
            <person name="Fountain-Jones N.M."/>
            <person name="Garbe J.R."/>
            <person name="Macchietto M.G."/>
            <person name="Kania S.A."/>
            <person name="Gerhold R.W."/>
            <person name="Richards J.E."/>
            <person name="Wolf T.M."/>
        </authorList>
    </citation>
    <scope>NUCLEOTIDE SEQUENCE</scope>
    <source>
        <strain evidence="2">MNPRO001-30</strain>
        <tissue evidence="2">Meninges</tissue>
    </source>
</reference>
<comment type="caution">
    <text evidence="2">The sequence shown here is derived from an EMBL/GenBank/DDBJ whole genome shotgun (WGS) entry which is preliminary data.</text>
</comment>
<dbReference type="EMBL" id="JAHQIW010005868">
    <property type="protein sequence ID" value="KAJ1367354.1"/>
    <property type="molecule type" value="Genomic_DNA"/>
</dbReference>
<proteinExistence type="predicted"/>
<evidence type="ECO:0000256" key="1">
    <source>
        <dbReference type="SAM" id="MobiDB-lite"/>
    </source>
</evidence>
<feature type="region of interest" description="Disordered" evidence="1">
    <location>
        <begin position="74"/>
        <end position="94"/>
    </location>
</feature>
<dbReference type="AlphaFoldDB" id="A0AAD5WEJ4"/>
<gene>
    <name evidence="2" type="ORF">KIN20_028254</name>
</gene>
<dbReference type="Proteomes" id="UP001196413">
    <property type="component" value="Unassembled WGS sequence"/>
</dbReference>
<name>A0AAD5WEJ4_PARTN</name>
<evidence type="ECO:0000313" key="3">
    <source>
        <dbReference type="Proteomes" id="UP001196413"/>
    </source>
</evidence>
<sequence>MVHSTEASVRVKAFGMAASSGEVQALVSRLVRQNGMFITIGFQSPSVRPVKLAGDNRQRQFDVSFDMDQRPLYGGANVESRSSQKPENDCGPWPSATVDFCSVSFKENYKRFALQREFKNSGQGREE</sequence>
<organism evidence="2 3">
    <name type="scientific">Parelaphostrongylus tenuis</name>
    <name type="common">Meningeal worm</name>
    <dbReference type="NCBI Taxonomy" id="148309"/>
    <lineage>
        <taxon>Eukaryota</taxon>
        <taxon>Metazoa</taxon>
        <taxon>Ecdysozoa</taxon>
        <taxon>Nematoda</taxon>
        <taxon>Chromadorea</taxon>
        <taxon>Rhabditida</taxon>
        <taxon>Rhabditina</taxon>
        <taxon>Rhabditomorpha</taxon>
        <taxon>Strongyloidea</taxon>
        <taxon>Metastrongylidae</taxon>
        <taxon>Parelaphostrongylus</taxon>
    </lineage>
</organism>
<accession>A0AAD5WEJ4</accession>